<proteinExistence type="predicted"/>
<comment type="caution">
    <text evidence="1">The sequence shown here is derived from an EMBL/GenBank/DDBJ whole genome shotgun (WGS) entry which is preliminary data.</text>
</comment>
<evidence type="ECO:0000313" key="1">
    <source>
        <dbReference type="EMBL" id="KRL88644.1"/>
    </source>
</evidence>
<evidence type="ECO:0008006" key="3">
    <source>
        <dbReference type="Google" id="ProtNLM"/>
    </source>
</evidence>
<dbReference type="PATRIC" id="fig|1423783.4.peg.2386"/>
<organism evidence="1 2">
    <name type="scientific">Lacticaseibacillus pantheris DSM 15945 = JCM 12539 = NBRC 106106</name>
    <dbReference type="NCBI Taxonomy" id="1423783"/>
    <lineage>
        <taxon>Bacteria</taxon>
        <taxon>Bacillati</taxon>
        <taxon>Bacillota</taxon>
        <taxon>Bacilli</taxon>
        <taxon>Lactobacillales</taxon>
        <taxon>Lactobacillaceae</taxon>
        <taxon>Lacticaseibacillus</taxon>
    </lineage>
</organism>
<protein>
    <recommendedName>
        <fullName evidence="3">YopX protein domain-containing protein</fullName>
    </recommendedName>
</protein>
<dbReference type="RefSeq" id="WP_056956070.1">
    <property type="nucleotide sequence ID" value="NZ_AZFJ01000002.1"/>
</dbReference>
<name>A0A0R1U7I9_9LACO</name>
<evidence type="ECO:0000313" key="2">
    <source>
        <dbReference type="Proteomes" id="UP000051922"/>
    </source>
</evidence>
<dbReference type="OrthoDB" id="9893291at2"/>
<sequence length="105" mass="11941">MTKRQRQTFRALKPFEGFTAWANPNDPNTKRCWINKGDTYETRSGIYDDDYIGATIIVEGFGEVQIDGVDITDHSEPISVMEYDQLHPFVGKVDPETGAWEGEII</sequence>
<dbReference type="AlphaFoldDB" id="A0A0R1U7I9"/>
<reference evidence="1 2" key="1">
    <citation type="journal article" date="2015" name="Genome Announc.">
        <title>Expanding the biotechnology potential of lactobacilli through comparative genomics of 213 strains and associated genera.</title>
        <authorList>
            <person name="Sun Z."/>
            <person name="Harris H.M."/>
            <person name="McCann A."/>
            <person name="Guo C."/>
            <person name="Argimon S."/>
            <person name="Zhang W."/>
            <person name="Yang X."/>
            <person name="Jeffery I.B."/>
            <person name="Cooney J.C."/>
            <person name="Kagawa T.F."/>
            <person name="Liu W."/>
            <person name="Song Y."/>
            <person name="Salvetti E."/>
            <person name="Wrobel A."/>
            <person name="Rasinkangas P."/>
            <person name="Parkhill J."/>
            <person name="Rea M.C."/>
            <person name="O'Sullivan O."/>
            <person name="Ritari J."/>
            <person name="Douillard F.P."/>
            <person name="Paul Ross R."/>
            <person name="Yang R."/>
            <person name="Briner A.E."/>
            <person name="Felis G.E."/>
            <person name="de Vos W.M."/>
            <person name="Barrangou R."/>
            <person name="Klaenhammer T.R."/>
            <person name="Caufield P.W."/>
            <person name="Cui Y."/>
            <person name="Zhang H."/>
            <person name="O'Toole P.W."/>
        </authorList>
    </citation>
    <scope>NUCLEOTIDE SEQUENCE [LARGE SCALE GENOMIC DNA]</scope>
    <source>
        <strain evidence="1 2">DSM 15945</strain>
    </source>
</reference>
<keyword evidence="2" id="KW-1185">Reference proteome</keyword>
<accession>A0A0R1U7I9</accession>
<dbReference type="EMBL" id="AZFJ01000002">
    <property type="protein sequence ID" value="KRL88644.1"/>
    <property type="molecule type" value="Genomic_DNA"/>
</dbReference>
<gene>
    <name evidence="1" type="ORF">FC50_GL002332</name>
</gene>
<dbReference type="Proteomes" id="UP000051922">
    <property type="component" value="Unassembled WGS sequence"/>
</dbReference>